<dbReference type="AlphaFoldDB" id="A0AAJ4RF32"/>
<reference evidence="3" key="2">
    <citation type="submission" date="2023-06" db="EMBL/GenBank/DDBJ databases">
        <authorList>
            <consortium name="Clinical and Environmental Microbiology Branch: Whole genome sequencing antimicrobial resistance pathogens in the healthcare setting"/>
        </authorList>
    </citation>
    <scope>NUCLEOTIDE SEQUENCE</scope>
    <source>
        <strain evidence="3">Microbial</strain>
    </source>
</reference>
<organism evidence="3 5">
    <name type="scientific">Proteus mirabilis</name>
    <dbReference type="NCBI Taxonomy" id="584"/>
    <lineage>
        <taxon>Bacteria</taxon>
        <taxon>Pseudomonadati</taxon>
        <taxon>Pseudomonadota</taxon>
        <taxon>Gammaproteobacteria</taxon>
        <taxon>Enterobacterales</taxon>
        <taxon>Morganellaceae</taxon>
        <taxon>Proteus</taxon>
    </lineage>
</organism>
<feature type="chain" id="PRO_5044168434" description="Lipoprotein" evidence="1">
    <location>
        <begin position="22"/>
        <end position="124"/>
    </location>
</feature>
<keyword evidence="1" id="KW-0732">Signal</keyword>
<accession>A0AAJ4RF32</accession>
<dbReference type="EMBL" id="CP021694">
    <property type="protein sequence ID" value="ARX34650.1"/>
    <property type="molecule type" value="Genomic_DNA"/>
</dbReference>
<dbReference type="KEGG" id="pvl:AOB99_09190"/>
<dbReference type="Proteomes" id="UP001171165">
    <property type="component" value="Unassembled WGS sequence"/>
</dbReference>
<dbReference type="EMBL" id="ABKSPD020000008">
    <property type="protein sequence ID" value="EKW9776628.1"/>
    <property type="molecule type" value="Genomic_DNA"/>
</dbReference>
<gene>
    <name evidence="2" type="ORF">AM402_11045</name>
    <name evidence="3" type="ORF">PW210_002464</name>
</gene>
<reference evidence="2 4" key="1">
    <citation type="submission" date="2017-05" db="EMBL/GenBank/DDBJ databases">
        <title>Whole genome sequencing of Proteus mirabilis AR_0155.</title>
        <authorList>
            <person name="Conlan S."/>
            <person name="Thomas P.J."/>
            <person name="Mullikin J."/>
            <person name="Frank K.M."/>
            <person name="Segre J.A."/>
        </authorList>
    </citation>
    <scope>NUCLEOTIDE SEQUENCE [LARGE SCALE GENOMIC DNA]</scope>
    <source>
        <strain evidence="2 4">AR_0155</strain>
    </source>
</reference>
<sequence>MRLIMKPLLLSLLLLPAVAFANPSKMAEDYCNTFKDISVKAYDTNEAPEKIAKDALATLKSQNFDFAKLDATEADFSNGTVEVVKSLRDAKAEIGSREEFQEGLTQIVAACKIQMDSVLQEQKK</sequence>
<evidence type="ECO:0008006" key="6">
    <source>
        <dbReference type="Google" id="ProtNLM"/>
    </source>
</evidence>
<evidence type="ECO:0000256" key="1">
    <source>
        <dbReference type="SAM" id="SignalP"/>
    </source>
</evidence>
<evidence type="ECO:0000313" key="2">
    <source>
        <dbReference type="EMBL" id="ARX34650.1"/>
    </source>
</evidence>
<evidence type="ECO:0000313" key="3">
    <source>
        <dbReference type="EMBL" id="EKW9776628.1"/>
    </source>
</evidence>
<protein>
    <recommendedName>
        <fullName evidence="6">Lipoprotein</fullName>
    </recommendedName>
</protein>
<name>A0AAJ4RF32_PROMI</name>
<proteinExistence type="predicted"/>
<evidence type="ECO:0000313" key="5">
    <source>
        <dbReference type="Proteomes" id="UP001171165"/>
    </source>
</evidence>
<evidence type="ECO:0000313" key="4">
    <source>
        <dbReference type="Proteomes" id="UP000195540"/>
    </source>
</evidence>
<feature type="signal peptide" evidence="1">
    <location>
        <begin position="1"/>
        <end position="21"/>
    </location>
</feature>
<dbReference type="Proteomes" id="UP000195540">
    <property type="component" value="Chromosome"/>
</dbReference>